<evidence type="ECO:0000313" key="3">
    <source>
        <dbReference type="Proteomes" id="UP001597023"/>
    </source>
</evidence>
<feature type="region of interest" description="Disordered" evidence="1">
    <location>
        <begin position="25"/>
        <end position="53"/>
    </location>
</feature>
<dbReference type="Proteomes" id="UP001597023">
    <property type="component" value="Unassembled WGS sequence"/>
</dbReference>
<name>A0ABW2W8R2_9ACTN</name>
<feature type="compositionally biased region" description="Pro residues" evidence="1">
    <location>
        <begin position="34"/>
        <end position="48"/>
    </location>
</feature>
<dbReference type="RefSeq" id="WP_381609745.1">
    <property type="nucleotide sequence ID" value="NZ_JBHTEB010000001.1"/>
</dbReference>
<proteinExistence type="predicted"/>
<reference evidence="3" key="1">
    <citation type="journal article" date="2019" name="Int. J. Syst. Evol. Microbiol.">
        <title>The Global Catalogue of Microorganisms (GCM) 10K type strain sequencing project: providing services to taxonomists for standard genome sequencing and annotation.</title>
        <authorList>
            <consortium name="The Broad Institute Genomics Platform"/>
            <consortium name="The Broad Institute Genome Sequencing Center for Infectious Disease"/>
            <person name="Wu L."/>
            <person name="Ma J."/>
        </authorList>
    </citation>
    <scope>NUCLEOTIDE SEQUENCE [LARGE SCALE GENOMIC DNA]</scope>
    <source>
        <strain evidence="3">CGMCC 4.7400</strain>
    </source>
</reference>
<evidence type="ECO:0000313" key="2">
    <source>
        <dbReference type="EMBL" id="MFD0315890.1"/>
    </source>
</evidence>
<organism evidence="2 3">
    <name type="scientific">Streptomyces flavalbus</name>
    <dbReference type="NCBI Taxonomy" id="2665155"/>
    <lineage>
        <taxon>Bacteria</taxon>
        <taxon>Bacillati</taxon>
        <taxon>Actinomycetota</taxon>
        <taxon>Actinomycetes</taxon>
        <taxon>Kitasatosporales</taxon>
        <taxon>Streptomycetaceae</taxon>
        <taxon>Streptomyces</taxon>
    </lineage>
</organism>
<keyword evidence="3" id="KW-1185">Reference proteome</keyword>
<protein>
    <submittedName>
        <fullName evidence="2">Uncharacterized protein</fullName>
    </submittedName>
</protein>
<evidence type="ECO:0000256" key="1">
    <source>
        <dbReference type="SAM" id="MobiDB-lite"/>
    </source>
</evidence>
<sequence>MRARMPGFRESLLLLLTRILFPARGSHRATRQHPPSPRLPAPPPPTHPDSPIWYDTPLGRPYLRSLDMVEAPA</sequence>
<accession>A0ABW2W8R2</accession>
<dbReference type="EMBL" id="JBHTEB010000001">
    <property type="protein sequence ID" value="MFD0315890.1"/>
    <property type="molecule type" value="Genomic_DNA"/>
</dbReference>
<gene>
    <name evidence="2" type="ORF">ACFQZ6_16960</name>
</gene>
<comment type="caution">
    <text evidence="2">The sequence shown here is derived from an EMBL/GenBank/DDBJ whole genome shotgun (WGS) entry which is preliminary data.</text>
</comment>